<evidence type="ECO:0000256" key="1">
    <source>
        <dbReference type="ARBA" id="ARBA00004156"/>
    </source>
</evidence>
<gene>
    <name evidence="18" type="ORF">TCMB3V08_LOCUS5454</name>
</gene>
<evidence type="ECO:0000256" key="11">
    <source>
        <dbReference type="ARBA" id="ARBA00023228"/>
    </source>
</evidence>
<evidence type="ECO:0000256" key="10">
    <source>
        <dbReference type="ARBA" id="ARBA00023163"/>
    </source>
</evidence>
<evidence type="ECO:0000256" key="7">
    <source>
        <dbReference type="ARBA" id="ARBA00022989"/>
    </source>
</evidence>
<keyword evidence="11" id="KW-0458">Lysosome</keyword>
<organism evidence="18">
    <name type="scientific">Timema californicum</name>
    <name type="common">California timema</name>
    <name type="synonym">Walking stick</name>
    <dbReference type="NCBI Taxonomy" id="61474"/>
    <lineage>
        <taxon>Eukaryota</taxon>
        <taxon>Metazoa</taxon>
        <taxon>Ecdysozoa</taxon>
        <taxon>Arthropoda</taxon>
        <taxon>Hexapoda</taxon>
        <taxon>Insecta</taxon>
        <taxon>Pterygota</taxon>
        <taxon>Neoptera</taxon>
        <taxon>Polyneoptera</taxon>
        <taxon>Phasmatodea</taxon>
        <taxon>Timematodea</taxon>
        <taxon>Timematoidea</taxon>
        <taxon>Timematidae</taxon>
        <taxon>Timema</taxon>
    </lineage>
</organism>
<dbReference type="AlphaFoldDB" id="A0A7R9J4X8"/>
<keyword evidence="12" id="KW-0968">Cytoplasmic vesicle</keyword>
<dbReference type="SUPFAM" id="SSF47807">
    <property type="entry name" value="5' to 3' exonuclease, C-terminal subdomain"/>
    <property type="match status" value="1"/>
</dbReference>
<protein>
    <recommendedName>
        <fullName evidence="14">WW domain binding protein VOPP1</fullName>
    </recommendedName>
    <alternativeName>
        <fullName evidence="15">Vesicular, overexpressed in cancer, prosurvival protein 1</fullName>
    </alternativeName>
</protein>
<evidence type="ECO:0000256" key="4">
    <source>
        <dbReference type="ARBA" id="ARBA00022692"/>
    </source>
</evidence>
<evidence type="ECO:0000256" key="9">
    <source>
        <dbReference type="ARBA" id="ARBA00023136"/>
    </source>
</evidence>
<evidence type="ECO:0000256" key="5">
    <source>
        <dbReference type="ARBA" id="ARBA00022729"/>
    </source>
</evidence>
<evidence type="ECO:0000256" key="13">
    <source>
        <dbReference type="ARBA" id="ARBA00035628"/>
    </source>
</evidence>
<keyword evidence="4 17" id="KW-0812">Transmembrane</keyword>
<evidence type="ECO:0000313" key="18">
    <source>
        <dbReference type="EMBL" id="CAD7572810.1"/>
    </source>
</evidence>
<sequence>MHKVIVSDLLATHALSGCDTVPSLYGIGKQKALKALRVDPTTHPRVFYRLVLMESCPFPSENQTVSHRVSSPSSGRAFRLMLRPSTAQLVFVSYEYLNPPLKLVQPGSSLLSAAPSVPAFLVLFLVLSCIGGYSLWRRWHPAISRCWCFCCCCRSSGELGDEDPNSEQESTRSCCPPPHYSRCSSLRHAPPPYTEVTSKPDLYPLVISYGDSGKTGPGSSYLMVQYFRNYIVRPVVTSLDLSSRQTGIKHEQAQLPHGVKVTIYSCLDMLGRQTGARCGEGEVEPIKGQGYSYRPIGSMYYLGIPSTNKLQAVKQKMGRF</sequence>
<feature type="transmembrane region" description="Helical" evidence="17">
    <location>
        <begin position="117"/>
        <end position="136"/>
    </location>
</feature>
<keyword evidence="9 17" id="KW-0472">Membrane</keyword>
<evidence type="ECO:0000256" key="12">
    <source>
        <dbReference type="ARBA" id="ARBA00023329"/>
    </source>
</evidence>
<dbReference type="InterPro" id="IPR036279">
    <property type="entry name" value="5-3_exonuclease_C_sf"/>
</dbReference>
<evidence type="ECO:0000256" key="15">
    <source>
        <dbReference type="ARBA" id="ARBA00035715"/>
    </source>
</evidence>
<evidence type="ECO:0000256" key="6">
    <source>
        <dbReference type="ARBA" id="ARBA00022753"/>
    </source>
</evidence>
<proteinExistence type="inferred from homology"/>
<keyword evidence="8" id="KW-0805">Transcription regulation</keyword>
<keyword evidence="6" id="KW-0967">Endosome</keyword>
<comment type="similarity">
    <text evidence="3">Belongs to the VOPP1/ECOP family.</text>
</comment>
<dbReference type="PANTHER" id="PTHR14971">
    <property type="entry name" value="VESICULAR, OVEREXPRESSED IN CANCER, PROSURVIVAL PROTEIN 1"/>
    <property type="match status" value="1"/>
</dbReference>
<dbReference type="GO" id="GO:0005765">
    <property type="term" value="C:lysosomal membrane"/>
    <property type="evidence" value="ECO:0007669"/>
    <property type="project" value="UniProtKB-SubCell"/>
</dbReference>
<comment type="subcellular location">
    <subcellularLocation>
        <location evidence="1">Cytoplasmic vesicle membrane</location>
    </subcellularLocation>
    <subcellularLocation>
        <location evidence="16">Endomembrane system</location>
        <topology evidence="16">Single-pass type I membrane protein</topology>
    </subcellularLocation>
    <subcellularLocation>
        <location evidence="13">Late endosome membrane</location>
        <topology evidence="13">Single-pass membrane protein</topology>
    </subcellularLocation>
    <subcellularLocation>
        <location evidence="2">Lysosome membrane</location>
    </subcellularLocation>
</comment>
<evidence type="ECO:0000256" key="8">
    <source>
        <dbReference type="ARBA" id="ARBA00023015"/>
    </source>
</evidence>
<dbReference type="PANTHER" id="PTHR14971:SF2">
    <property type="entry name" value="VESICULAR, OVEREXPRESSED IN CANCER, PROSURVIVAL PROTEIN 1"/>
    <property type="match status" value="1"/>
</dbReference>
<dbReference type="EMBL" id="OE181231">
    <property type="protein sequence ID" value="CAD7572810.1"/>
    <property type="molecule type" value="Genomic_DNA"/>
</dbReference>
<evidence type="ECO:0000256" key="17">
    <source>
        <dbReference type="SAM" id="Phobius"/>
    </source>
</evidence>
<evidence type="ECO:0000256" key="14">
    <source>
        <dbReference type="ARBA" id="ARBA00035708"/>
    </source>
</evidence>
<keyword evidence="5" id="KW-0732">Signal</keyword>
<evidence type="ECO:0000256" key="16">
    <source>
        <dbReference type="ARBA" id="ARBA00046288"/>
    </source>
</evidence>
<keyword evidence="7 17" id="KW-1133">Transmembrane helix</keyword>
<name>A0A7R9J4X8_TIMCA</name>
<dbReference type="GO" id="GO:0031902">
    <property type="term" value="C:late endosome membrane"/>
    <property type="evidence" value="ECO:0007669"/>
    <property type="project" value="UniProtKB-SubCell"/>
</dbReference>
<evidence type="ECO:0000256" key="3">
    <source>
        <dbReference type="ARBA" id="ARBA00006655"/>
    </source>
</evidence>
<dbReference type="InterPro" id="IPR026229">
    <property type="entry name" value="VOPP1"/>
</dbReference>
<reference evidence="18" key="1">
    <citation type="submission" date="2020-11" db="EMBL/GenBank/DDBJ databases">
        <authorList>
            <person name="Tran Van P."/>
        </authorList>
    </citation>
    <scope>NUCLEOTIDE SEQUENCE</scope>
</reference>
<evidence type="ECO:0000256" key="2">
    <source>
        <dbReference type="ARBA" id="ARBA00004656"/>
    </source>
</evidence>
<accession>A0A7R9J4X8</accession>
<keyword evidence="10" id="KW-0804">Transcription</keyword>